<feature type="disulfide bond" evidence="2">
    <location>
        <begin position="635"/>
        <end position="669"/>
    </location>
</feature>
<feature type="domain" description="ShKT" evidence="5">
    <location>
        <begin position="486"/>
        <end position="520"/>
    </location>
</feature>
<evidence type="ECO:0000313" key="7">
    <source>
        <dbReference type="WBParaSite" id="PSAMB.scaffold409size52490.g5603.t1"/>
    </source>
</evidence>
<reference evidence="7" key="1">
    <citation type="submission" date="2022-11" db="UniProtKB">
        <authorList>
            <consortium name="WormBaseParasite"/>
        </authorList>
    </citation>
    <scope>IDENTIFICATION</scope>
</reference>
<dbReference type="InterPro" id="IPR003582">
    <property type="entry name" value="ShKT_dom"/>
</dbReference>
<proteinExistence type="predicted"/>
<dbReference type="WBParaSite" id="PSAMB.scaffold409size52490.g5603.t1">
    <property type="protein sequence ID" value="PSAMB.scaffold409size52490.g5603.t1"/>
    <property type="gene ID" value="PSAMB.scaffold409size52490.g5603"/>
</dbReference>
<keyword evidence="6" id="KW-1185">Reference proteome</keyword>
<dbReference type="AlphaFoldDB" id="A0A914WIC1"/>
<name>A0A914WIC1_9BILA</name>
<dbReference type="InterPro" id="IPR002227">
    <property type="entry name" value="Tyrosinase_Cu-bd"/>
</dbReference>
<dbReference type="InterPro" id="IPR050316">
    <property type="entry name" value="Tyrosinase/Hemocyanin"/>
</dbReference>
<sequence length="726" mass="83045">MRLRPVVQLLLLAICSTQLTLAQDCGMAPTPVFAVICEQLQRWDVATRRLLRLGPSAGPQTMPPGIPFEMQGPWQPEFNNNQVQQPVPRSPYSCMDLSCLCQFLNGQISPDGACFLNSGQRLTQAVRKEYRRLTDDERSRFHDALNQLKQNGEYHNFARIHTQMSDSGGAHSGPAFLPWHREFTKRLEIALRMIDPEVALPYWDSVLDQNLPDARDSVLWTSEFFGESDSAGNVINGPYANWQTLEGRSTIQRHLGRQGSLLTEDQLNTFYQKSDIASVLAHTTPAANCPFRLDFTALEYVHGNVHFWVGGDMLEQSTSANDPTFYLHHSFVDLIWEQWRQQRQSRWERENDFPEDIAVCSNEQHFRNSEMRPFDGIRNFHGLSNTYTDELYTFEPRPSCANDEQDCRSDYLFCDRSHGRPKCVSKVKLGGRCDGFEREAICYDGICRNGRCVESRSSMAATPAKSKTTRRPAPRRKKPAAAFNNCFNEHPCCASWAAKGECSKNPRFMNKQCQPSCNKCRPSFDVSKECSDHHKSCQFWRRRGECKKSTHWMEENCRKSCGLCKKRKSEQCSEHHRKKPSTQRSEAVQAKASRPAKSDSRRHPTKAHLSNSRQTQRTSSVSARQQAASCTVTECFNEDKCCDEWKRQGRCTTDAEWMNCNCKVSCKVCQPTYDFGSCTDYHGSCPAWGQTGECKTNPWMMENCRTSCQACRKFTKRVLRKQCHIG</sequence>
<evidence type="ECO:0000313" key="6">
    <source>
        <dbReference type="Proteomes" id="UP000887566"/>
    </source>
</evidence>
<feature type="region of interest" description="Disordered" evidence="3">
    <location>
        <begin position="575"/>
        <end position="621"/>
    </location>
</feature>
<dbReference type="PROSITE" id="PS51670">
    <property type="entry name" value="SHKT"/>
    <property type="match status" value="4"/>
</dbReference>
<comment type="caution">
    <text evidence="2">Lacks conserved residue(s) required for the propagation of feature annotation.</text>
</comment>
<dbReference type="PANTHER" id="PTHR11474">
    <property type="entry name" value="TYROSINASE FAMILY MEMBER"/>
    <property type="match status" value="1"/>
</dbReference>
<dbReference type="PROSITE" id="PS00498">
    <property type="entry name" value="TYROSINASE_2"/>
    <property type="match status" value="1"/>
</dbReference>
<keyword evidence="2" id="KW-1015">Disulfide bond</keyword>
<dbReference type="GO" id="GO:0046872">
    <property type="term" value="F:metal ion binding"/>
    <property type="evidence" value="ECO:0007669"/>
    <property type="project" value="UniProtKB-KW"/>
</dbReference>
<evidence type="ECO:0000256" key="2">
    <source>
        <dbReference type="PROSITE-ProRule" id="PRU01005"/>
    </source>
</evidence>
<keyword evidence="1" id="KW-0479">Metal-binding</keyword>
<evidence type="ECO:0000259" key="5">
    <source>
        <dbReference type="PROSITE" id="PS51670"/>
    </source>
</evidence>
<feature type="signal peptide" evidence="4">
    <location>
        <begin position="1"/>
        <end position="22"/>
    </location>
</feature>
<evidence type="ECO:0000256" key="3">
    <source>
        <dbReference type="SAM" id="MobiDB-lite"/>
    </source>
</evidence>
<accession>A0A914WIC1</accession>
<evidence type="ECO:0000256" key="4">
    <source>
        <dbReference type="SAM" id="SignalP"/>
    </source>
</evidence>
<dbReference type="InterPro" id="IPR008922">
    <property type="entry name" value="Di-copper_centre_dom_sf"/>
</dbReference>
<dbReference type="Gene3D" id="1.10.1280.10">
    <property type="entry name" value="Di-copper center containing domain from catechol oxidase"/>
    <property type="match status" value="1"/>
</dbReference>
<feature type="disulfide bond" evidence="2">
    <location>
        <begin position="530"/>
        <end position="564"/>
    </location>
</feature>
<dbReference type="Proteomes" id="UP000887566">
    <property type="component" value="Unplaced"/>
</dbReference>
<dbReference type="SUPFAM" id="SSF48056">
    <property type="entry name" value="Di-copper centre-containing domain"/>
    <property type="match status" value="1"/>
</dbReference>
<feature type="domain" description="ShKT" evidence="5">
    <location>
        <begin position="635"/>
        <end position="669"/>
    </location>
</feature>
<feature type="disulfide bond" evidence="2">
    <location>
        <begin position="486"/>
        <end position="520"/>
    </location>
</feature>
<feature type="chain" id="PRO_5037954187" evidence="4">
    <location>
        <begin position="23"/>
        <end position="726"/>
    </location>
</feature>
<protein>
    <submittedName>
        <fullName evidence="7">ShKT domain-containing protein</fullName>
    </submittedName>
</protein>
<dbReference type="PANTHER" id="PTHR11474:SF21">
    <property type="entry name" value="SHKT DOMAIN-CONTAINING PROTEIN"/>
    <property type="match status" value="1"/>
</dbReference>
<dbReference type="Pfam" id="PF01549">
    <property type="entry name" value="ShK"/>
    <property type="match status" value="4"/>
</dbReference>
<feature type="compositionally biased region" description="Polar residues" evidence="3">
    <location>
        <begin position="608"/>
        <end position="621"/>
    </location>
</feature>
<feature type="domain" description="ShKT" evidence="5">
    <location>
        <begin position="530"/>
        <end position="564"/>
    </location>
</feature>
<dbReference type="SMART" id="SM00254">
    <property type="entry name" value="ShKT"/>
    <property type="match status" value="4"/>
</dbReference>
<organism evidence="6 7">
    <name type="scientific">Plectus sambesii</name>
    <dbReference type="NCBI Taxonomy" id="2011161"/>
    <lineage>
        <taxon>Eukaryota</taxon>
        <taxon>Metazoa</taxon>
        <taxon>Ecdysozoa</taxon>
        <taxon>Nematoda</taxon>
        <taxon>Chromadorea</taxon>
        <taxon>Plectida</taxon>
        <taxon>Plectina</taxon>
        <taxon>Plectoidea</taxon>
        <taxon>Plectidae</taxon>
        <taxon>Plectus</taxon>
    </lineage>
</organism>
<keyword evidence="4" id="KW-0732">Signal</keyword>
<feature type="domain" description="ShKT" evidence="5">
    <location>
        <begin position="678"/>
        <end position="711"/>
    </location>
</feature>
<dbReference type="PROSITE" id="PS00497">
    <property type="entry name" value="TYROSINASE_1"/>
    <property type="match status" value="1"/>
</dbReference>
<dbReference type="Pfam" id="PF00264">
    <property type="entry name" value="Tyrosinase"/>
    <property type="match status" value="1"/>
</dbReference>
<dbReference type="PRINTS" id="PR00092">
    <property type="entry name" value="TYROSINASE"/>
</dbReference>
<dbReference type="GO" id="GO:0016491">
    <property type="term" value="F:oxidoreductase activity"/>
    <property type="evidence" value="ECO:0007669"/>
    <property type="project" value="InterPro"/>
</dbReference>
<evidence type="ECO:0000256" key="1">
    <source>
        <dbReference type="ARBA" id="ARBA00022723"/>
    </source>
</evidence>
<dbReference type="Gene3D" id="1.10.10.1940">
    <property type="match status" value="1"/>
</dbReference>